<dbReference type="Gramene" id="TuG1812G0100001644.01.T01">
    <property type="protein sequence ID" value="TuG1812G0100001644.01.T01"/>
    <property type="gene ID" value="TuG1812G0100001644.01"/>
</dbReference>
<accession>A0A8R7P324</accession>
<dbReference type="AlphaFoldDB" id="A0A8R7P324"/>
<reference evidence="1" key="3">
    <citation type="submission" date="2022-06" db="UniProtKB">
        <authorList>
            <consortium name="EnsemblPlants"/>
        </authorList>
    </citation>
    <scope>IDENTIFICATION</scope>
</reference>
<name>A0A8R7P324_TRIUA</name>
<evidence type="ECO:0000313" key="2">
    <source>
        <dbReference type="Proteomes" id="UP000015106"/>
    </source>
</evidence>
<organism evidence="1 2">
    <name type="scientific">Triticum urartu</name>
    <name type="common">Red wild einkorn</name>
    <name type="synonym">Crithodium urartu</name>
    <dbReference type="NCBI Taxonomy" id="4572"/>
    <lineage>
        <taxon>Eukaryota</taxon>
        <taxon>Viridiplantae</taxon>
        <taxon>Streptophyta</taxon>
        <taxon>Embryophyta</taxon>
        <taxon>Tracheophyta</taxon>
        <taxon>Spermatophyta</taxon>
        <taxon>Magnoliopsida</taxon>
        <taxon>Liliopsida</taxon>
        <taxon>Poales</taxon>
        <taxon>Poaceae</taxon>
        <taxon>BOP clade</taxon>
        <taxon>Pooideae</taxon>
        <taxon>Triticodae</taxon>
        <taxon>Triticeae</taxon>
        <taxon>Triticinae</taxon>
        <taxon>Triticum</taxon>
    </lineage>
</organism>
<dbReference type="Proteomes" id="UP000015106">
    <property type="component" value="Chromosome 1"/>
</dbReference>
<reference evidence="2" key="1">
    <citation type="journal article" date="2013" name="Nature">
        <title>Draft genome of the wheat A-genome progenitor Triticum urartu.</title>
        <authorList>
            <person name="Ling H.Q."/>
            <person name="Zhao S."/>
            <person name="Liu D."/>
            <person name="Wang J."/>
            <person name="Sun H."/>
            <person name="Zhang C."/>
            <person name="Fan H."/>
            <person name="Li D."/>
            <person name="Dong L."/>
            <person name="Tao Y."/>
            <person name="Gao C."/>
            <person name="Wu H."/>
            <person name="Li Y."/>
            <person name="Cui Y."/>
            <person name="Guo X."/>
            <person name="Zheng S."/>
            <person name="Wang B."/>
            <person name="Yu K."/>
            <person name="Liang Q."/>
            <person name="Yang W."/>
            <person name="Lou X."/>
            <person name="Chen J."/>
            <person name="Feng M."/>
            <person name="Jian J."/>
            <person name="Zhang X."/>
            <person name="Luo G."/>
            <person name="Jiang Y."/>
            <person name="Liu J."/>
            <person name="Wang Z."/>
            <person name="Sha Y."/>
            <person name="Zhang B."/>
            <person name="Wu H."/>
            <person name="Tang D."/>
            <person name="Shen Q."/>
            <person name="Xue P."/>
            <person name="Zou S."/>
            <person name="Wang X."/>
            <person name="Liu X."/>
            <person name="Wang F."/>
            <person name="Yang Y."/>
            <person name="An X."/>
            <person name="Dong Z."/>
            <person name="Zhang K."/>
            <person name="Zhang X."/>
            <person name="Luo M.C."/>
            <person name="Dvorak J."/>
            <person name="Tong Y."/>
            <person name="Wang J."/>
            <person name="Yang H."/>
            <person name="Li Z."/>
            <person name="Wang D."/>
            <person name="Zhang A."/>
            <person name="Wang J."/>
        </authorList>
    </citation>
    <scope>NUCLEOTIDE SEQUENCE</scope>
    <source>
        <strain evidence="2">cv. G1812</strain>
    </source>
</reference>
<evidence type="ECO:0000313" key="1">
    <source>
        <dbReference type="EnsemblPlants" id="TuG1812G0100001644.01.T01"/>
    </source>
</evidence>
<protein>
    <submittedName>
        <fullName evidence="1">Uncharacterized protein</fullName>
    </submittedName>
</protein>
<sequence>MYLSKVEDTKYYVPAVGRRFGVTDQKANYVIAG</sequence>
<keyword evidence="2" id="KW-1185">Reference proteome</keyword>
<dbReference type="EnsemblPlants" id="TuG1812G0100001644.01.T01">
    <property type="protein sequence ID" value="TuG1812G0100001644.01.T01"/>
    <property type="gene ID" value="TuG1812G0100001644.01"/>
</dbReference>
<proteinExistence type="predicted"/>
<reference evidence="1" key="2">
    <citation type="submission" date="2018-03" db="EMBL/GenBank/DDBJ databases">
        <title>The Triticum urartu genome reveals the dynamic nature of wheat genome evolution.</title>
        <authorList>
            <person name="Ling H."/>
            <person name="Ma B."/>
            <person name="Shi X."/>
            <person name="Liu H."/>
            <person name="Dong L."/>
            <person name="Sun H."/>
            <person name="Cao Y."/>
            <person name="Gao Q."/>
            <person name="Zheng S."/>
            <person name="Li Y."/>
            <person name="Yu Y."/>
            <person name="Du H."/>
            <person name="Qi M."/>
            <person name="Li Y."/>
            <person name="Yu H."/>
            <person name="Cui Y."/>
            <person name="Wang N."/>
            <person name="Chen C."/>
            <person name="Wu H."/>
            <person name="Zhao Y."/>
            <person name="Zhang J."/>
            <person name="Li Y."/>
            <person name="Zhou W."/>
            <person name="Zhang B."/>
            <person name="Hu W."/>
            <person name="Eijk M."/>
            <person name="Tang J."/>
            <person name="Witsenboer H."/>
            <person name="Zhao S."/>
            <person name="Li Z."/>
            <person name="Zhang A."/>
            <person name="Wang D."/>
            <person name="Liang C."/>
        </authorList>
    </citation>
    <scope>NUCLEOTIDE SEQUENCE [LARGE SCALE GENOMIC DNA]</scope>
    <source>
        <strain evidence="1">cv. G1812</strain>
    </source>
</reference>